<keyword evidence="2 6" id="KW-0812">Transmembrane</keyword>
<evidence type="ECO:0000313" key="8">
    <source>
        <dbReference type="EMBL" id="CEJ92713.1"/>
    </source>
</evidence>
<dbReference type="STRING" id="1531966.A0A0A1TND1"/>
<evidence type="ECO:0000259" key="7">
    <source>
        <dbReference type="Pfam" id="PF04116"/>
    </source>
</evidence>
<feature type="transmembrane region" description="Helical" evidence="6">
    <location>
        <begin position="46"/>
        <end position="69"/>
    </location>
</feature>
<keyword evidence="3 6" id="KW-1133">Transmembrane helix</keyword>
<dbReference type="PANTHER" id="PTHR11863">
    <property type="entry name" value="STEROL DESATURASE"/>
    <property type="match status" value="1"/>
</dbReference>
<evidence type="ECO:0000313" key="9">
    <source>
        <dbReference type="Proteomes" id="UP000039046"/>
    </source>
</evidence>
<dbReference type="GO" id="GO:0005506">
    <property type="term" value="F:iron ion binding"/>
    <property type="evidence" value="ECO:0007669"/>
    <property type="project" value="InterPro"/>
</dbReference>
<proteinExistence type="predicted"/>
<dbReference type="OrthoDB" id="408954at2759"/>
<sequence>MDVLLSIPLISYLVAPTQTSWSASFNLLFFYMTWATLILSHSALKVQLVGVLAIRIVLWLVPSLLSLLLDLGLPSVMESIKHGGRASLPLRNARRIGRLLFMVIVNNAVLLGVEGLISYAYLNTYGQTIFRTTLTLPFPWQVAKQIVYLFILRETLQYYLHRHVLHSSDSPVAKLHTSFAHGPAGAPFALQVYTDHPVPLLLHRFLPIYLPAAFIRPHLLTYFLFVGLCTLEETLAMSGYTIVPGIIMSGITQRTAIHYATKGNANYGAYGVVDWAHSTSKGRGILQDLRDEAEKHHLQERSERTVGQGLEAMKSGISAVLSSGSDEAKPEKRAKRGSKK</sequence>
<feature type="transmembrane region" description="Helical" evidence="6">
    <location>
        <begin position="99"/>
        <end position="122"/>
    </location>
</feature>
<name>A0A0A1TND1_9HYPO</name>
<evidence type="ECO:0000256" key="2">
    <source>
        <dbReference type="ARBA" id="ARBA00022692"/>
    </source>
</evidence>
<accession>A0A0A1TND1</accession>
<dbReference type="AlphaFoldDB" id="A0A0A1TND1"/>
<dbReference type="Pfam" id="PF04116">
    <property type="entry name" value="FA_hydroxylase"/>
    <property type="match status" value="1"/>
</dbReference>
<dbReference type="Proteomes" id="UP000039046">
    <property type="component" value="Unassembled WGS sequence"/>
</dbReference>
<reference evidence="8 9" key="1">
    <citation type="journal article" date="2015" name="Genome Announc.">
        <title>Draft Genome Sequence and Gene Annotation of the Entomopathogenic Fungus Verticillium hemipterigenum.</title>
        <authorList>
            <person name="Horn F."/>
            <person name="Habel A."/>
            <person name="Scharf D.H."/>
            <person name="Dworschak J."/>
            <person name="Brakhage A.A."/>
            <person name="Guthke R."/>
            <person name="Hertweck C."/>
            <person name="Linde J."/>
        </authorList>
    </citation>
    <scope>NUCLEOTIDE SEQUENCE [LARGE SCALE GENOMIC DNA]</scope>
</reference>
<evidence type="ECO:0000256" key="4">
    <source>
        <dbReference type="ARBA" id="ARBA00023136"/>
    </source>
</evidence>
<evidence type="ECO:0000256" key="5">
    <source>
        <dbReference type="SAM" id="MobiDB-lite"/>
    </source>
</evidence>
<organism evidence="8 9">
    <name type="scientific">[Torrubiella] hemipterigena</name>
    <dbReference type="NCBI Taxonomy" id="1531966"/>
    <lineage>
        <taxon>Eukaryota</taxon>
        <taxon>Fungi</taxon>
        <taxon>Dikarya</taxon>
        <taxon>Ascomycota</taxon>
        <taxon>Pezizomycotina</taxon>
        <taxon>Sordariomycetes</taxon>
        <taxon>Hypocreomycetidae</taxon>
        <taxon>Hypocreales</taxon>
        <taxon>Clavicipitaceae</taxon>
        <taxon>Clavicipitaceae incertae sedis</taxon>
        <taxon>'Torrubiella' clade</taxon>
    </lineage>
</organism>
<dbReference type="InterPro" id="IPR050307">
    <property type="entry name" value="Sterol_Desaturase_Related"/>
</dbReference>
<evidence type="ECO:0000256" key="3">
    <source>
        <dbReference type="ARBA" id="ARBA00022989"/>
    </source>
</evidence>
<keyword evidence="4 6" id="KW-0472">Membrane</keyword>
<comment type="subcellular location">
    <subcellularLocation>
        <location evidence="1">Membrane</location>
    </subcellularLocation>
</comment>
<protein>
    <recommendedName>
        <fullName evidence="7">Fatty acid hydroxylase domain-containing protein</fullName>
    </recommendedName>
</protein>
<dbReference type="GO" id="GO:0016020">
    <property type="term" value="C:membrane"/>
    <property type="evidence" value="ECO:0007669"/>
    <property type="project" value="UniProtKB-SubCell"/>
</dbReference>
<feature type="region of interest" description="Disordered" evidence="5">
    <location>
        <begin position="319"/>
        <end position="340"/>
    </location>
</feature>
<dbReference type="GO" id="GO:0016491">
    <property type="term" value="F:oxidoreductase activity"/>
    <property type="evidence" value="ECO:0007669"/>
    <property type="project" value="InterPro"/>
</dbReference>
<dbReference type="EMBL" id="CDHN01000005">
    <property type="protein sequence ID" value="CEJ92713.1"/>
    <property type="molecule type" value="Genomic_DNA"/>
</dbReference>
<dbReference type="InterPro" id="IPR006694">
    <property type="entry name" value="Fatty_acid_hydroxylase"/>
</dbReference>
<gene>
    <name evidence="8" type="ORF">VHEMI08347</name>
</gene>
<dbReference type="GO" id="GO:0008610">
    <property type="term" value="P:lipid biosynthetic process"/>
    <property type="evidence" value="ECO:0007669"/>
    <property type="project" value="InterPro"/>
</dbReference>
<keyword evidence="9" id="KW-1185">Reference proteome</keyword>
<dbReference type="HOGENOM" id="CLU_047036_4_0_1"/>
<feature type="domain" description="Fatty acid hydroxylase" evidence="7">
    <location>
        <begin position="147"/>
        <end position="279"/>
    </location>
</feature>
<evidence type="ECO:0000256" key="6">
    <source>
        <dbReference type="SAM" id="Phobius"/>
    </source>
</evidence>
<evidence type="ECO:0000256" key="1">
    <source>
        <dbReference type="ARBA" id="ARBA00004370"/>
    </source>
</evidence>